<accession>A0AAE3H6C7</accession>
<reference evidence="1 2" key="1">
    <citation type="submission" date="2018-11" db="EMBL/GenBank/DDBJ databases">
        <title>Novel bacteria species description.</title>
        <authorList>
            <person name="Han J.-H."/>
        </authorList>
    </citation>
    <scope>NUCLEOTIDE SEQUENCE [LARGE SCALE GENOMIC DNA]</scope>
    <source>
        <strain evidence="1 2">KCTC23259</strain>
    </source>
</reference>
<comment type="caution">
    <text evidence="1">The sequence shown here is derived from an EMBL/GenBank/DDBJ whole genome shotgun (WGS) entry which is preliminary data.</text>
</comment>
<dbReference type="EMBL" id="RJUF01000187">
    <property type="protein sequence ID" value="MCP9765703.1"/>
    <property type="molecule type" value="Genomic_DNA"/>
</dbReference>
<evidence type="ECO:0000313" key="1">
    <source>
        <dbReference type="EMBL" id="MCP9765703.1"/>
    </source>
</evidence>
<gene>
    <name evidence="1" type="ORF">EGI31_22435</name>
</gene>
<dbReference type="AlphaFoldDB" id="A0AAE3H6C7"/>
<protein>
    <submittedName>
        <fullName evidence="1">Uncharacterized protein</fullName>
    </submittedName>
</protein>
<dbReference type="Proteomes" id="UP001204144">
    <property type="component" value="Unassembled WGS sequence"/>
</dbReference>
<sequence>MIIEEFLIFFSNQFCCCEKSKISSKLYLFMKIVRIVGALLLMANFGSFAQSVTINPQSLDLPKVTNLPGCAVADYGKVVFLTSNNKAYVCGGSGWVAVETSTGSSGSLTLPYSGSGAFSAGGLSVLNTAGGLNSAGIQGMTMSAINGANGVLGNAFETAPSGNTAGVAGINNSLNANGYGVYGKHDGGGAAVYGTTNIGKGVYGHTATSGDAVFGLASNINARAGVFENTVAGGIALRTAGTLRFEGQNAAAGRFLRSGDNLGTASWSNITRTEVIKIPAAAFVAHISTNSITHDNQGIVFTGSSGSGSVHAPLTLPNGATVTQILFYYIDGDATLGMISWAIQKFDHTVLPQAYSNIFSGTIPNVNDPFGIRTQGVNTTLVIDNTINFYRLVFAMPFDTDLKFLGAEVRYNYQVNN</sequence>
<keyword evidence="2" id="KW-1185">Reference proteome</keyword>
<name>A0AAE3H6C7_9BACT</name>
<organism evidence="1 2">
    <name type="scientific">Lacihabitans soyangensis</name>
    <dbReference type="NCBI Taxonomy" id="869394"/>
    <lineage>
        <taxon>Bacteria</taxon>
        <taxon>Pseudomonadati</taxon>
        <taxon>Bacteroidota</taxon>
        <taxon>Cytophagia</taxon>
        <taxon>Cytophagales</taxon>
        <taxon>Leadbetterellaceae</taxon>
        <taxon>Lacihabitans</taxon>
    </lineage>
</organism>
<proteinExistence type="predicted"/>
<evidence type="ECO:0000313" key="2">
    <source>
        <dbReference type="Proteomes" id="UP001204144"/>
    </source>
</evidence>